<dbReference type="SUPFAM" id="SSF55874">
    <property type="entry name" value="ATPase domain of HSP90 chaperone/DNA topoisomerase II/histidine kinase"/>
    <property type="match status" value="1"/>
</dbReference>
<reference evidence="2 3" key="1">
    <citation type="journal article" date="2015" name="Genome Announc.">
        <title>Expanding the biotechnology potential of lactobacilli through comparative genomics of 213 strains and associated genera.</title>
        <authorList>
            <person name="Sun Z."/>
            <person name="Harris H.M."/>
            <person name="McCann A."/>
            <person name="Guo C."/>
            <person name="Argimon S."/>
            <person name="Zhang W."/>
            <person name="Yang X."/>
            <person name="Jeffery I.B."/>
            <person name="Cooney J.C."/>
            <person name="Kagawa T.F."/>
            <person name="Liu W."/>
            <person name="Song Y."/>
            <person name="Salvetti E."/>
            <person name="Wrobel A."/>
            <person name="Rasinkangas P."/>
            <person name="Parkhill J."/>
            <person name="Rea M.C."/>
            <person name="O'Sullivan O."/>
            <person name="Ritari J."/>
            <person name="Douillard F.P."/>
            <person name="Paul Ross R."/>
            <person name="Yang R."/>
            <person name="Briner A.E."/>
            <person name="Felis G.E."/>
            <person name="de Vos W.M."/>
            <person name="Barrangou R."/>
            <person name="Klaenhammer T.R."/>
            <person name="Caufield P.W."/>
            <person name="Cui Y."/>
            <person name="Zhang H."/>
            <person name="O'Toole P.W."/>
        </authorList>
    </citation>
    <scope>NUCLEOTIDE SEQUENCE [LARGE SCALE GENOMIC DNA]</scope>
    <source>
        <strain evidence="2 3">DSM 15354</strain>
    </source>
</reference>
<organism evidence="2 3">
    <name type="scientific">Lactobacillus psittaci DSM 15354</name>
    <dbReference type="NCBI Taxonomy" id="1122152"/>
    <lineage>
        <taxon>Bacteria</taxon>
        <taxon>Bacillati</taxon>
        <taxon>Bacillota</taxon>
        <taxon>Bacilli</taxon>
        <taxon>Lactobacillales</taxon>
        <taxon>Lactobacillaceae</taxon>
        <taxon>Lactobacillus</taxon>
    </lineage>
</organism>
<protein>
    <submittedName>
        <fullName evidence="2">StxK domain protein</fullName>
    </submittedName>
</protein>
<comment type="caution">
    <text evidence="2">The sequence shown here is derived from an EMBL/GenBank/DDBJ whole genome shotgun (WGS) entry which is preliminary data.</text>
</comment>
<accession>A0A0R1RXM3</accession>
<dbReference type="InterPro" id="IPR036890">
    <property type="entry name" value="HATPase_C_sf"/>
</dbReference>
<evidence type="ECO:0000259" key="1">
    <source>
        <dbReference type="Pfam" id="PF14501"/>
    </source>
</evidence>
<dbReference type="Pfam" id="PF14501">
    <property type="entry name" value="HATPase_c_5"/>
    <property type="match status" value="1"/>
</dbReference>
<keyword evidence="3" id="KW-1185">Reference proteome</keyword>
<dbReference type="PATRIC" id="fig|1122152.4.peg.631"/>
<evidence type="ECO:0000313" key="2">
    <source>
        <dbReference type="EMBL" id="KRL61756.1"/>
    </source>
</evidence>
<dbReference type="Gene3D" id="3.30.565.10">
    <property type="entry name" value="Histidine kinase-like ATPase, C-terminal domain"/>
    <property type="match status" value="1"/>
</dbReference>
<dbReference type="PANTHER" id="PTHR40448:SF1">
    <property type="entry name" value="TWO-COMPONENT SENSOR HISTIDINE KINASE"/>
    <property type="match status" value="1"/>
</dbReference>
<sequence length="239" mass="27593">MLIQLALSLYMTYSQLKAQRQKQESKNLSQQIHVMSLYTDELEANYQQLRKFKHDYNNLLLGLNLEDGQINKKYLQQVNKYSSEDLSKGYSIFKDLGNLKLKAVKSLILTKLIEARKAKIDVYFDARHPINDVNLEEIILVRMLGILLDNAIEAISEAQEKKLIIAMKEYDNTLKVVIENSFNGKEINPDKIRKYGYTTKKGSHGLGLANIMDIIKEHPNVHLKQEVVDKHFISTLEIN</sequence>
<dbReference type="PANTHER" id="PTHR40448">
    <property type="entry name" value="TWO-COMPONENT SENSOR HISTIDINE KINASE"/>
    <property type="match status" value="1"/>
</dbReference>
<evidence type="ECO:0000313" key="3">
    <source>
        <dbReference type="Proteomes" id="UP000051931"/>
    </source>
</evidence>
<dbReference type="EMBL" id="AZFB01000022">
    <property type="protein sequence ID" value="KRL61756.1"/>
    <property type="molecule type" value="Genomic_DNA"/>
</dbReference>
<feature type="domain" description="Sensor histidine kinase NatK-like C-terminal" evidence="1">
    <location>
        <begin position="139"/>
        <end position="238"/>
    </location>
</feature>
<dbReference type="Proteomes" id="UP000051931">
    <property type="component" value="Unassembled WGS sequence"/>
</dbReference>
<dbReference type="InterPro" id="IPR032834">
    <property type="entry name" value="NatK-like_C"/>
</dbReference>
<name>A0A0R1RXM3_9LACO</name>
<dbReference type="AlphaFoldDB" id="A0A0R1RXM3"/>
<proteinExistence type="predicted"/>
<dbReference type="eggNOG" id="COG3290">
    <property type="taxonomic scope" value="Bacteria"/>
</dbReference>
<dbReference type="GO" id="GO:0042802">
    <property type="term" value="F:identical protein binding"/>
    <property type="evidence" value="ECO:0007669"/>
    <property type="project" value="TreeGrafter"/>
</dbReference>
<dbReference type="STRING" id="1122152.GCA_000425905_00065"/>
<gene>
    <name evidence="2" type="ORF">FC23_GL000621</name>
</gene>